<dbReference type="Proteomes" id="UP000183995">
    <property type="component" value="Unassembled WGS sequence"/>
</dbReference>
<keyword evidence="2" id="KW-1185">Reference proteome</keyword>
<dbReference type="EMBL" id="FQXV01000014">
    <property type="protein sequence ID" value="SHI20151.1"/>
    <property type="molecule type" value="Genomic_DNA"/>
</dbReference>
<accession>A0A1M5Z7H9</accession>
<dbReference type="Pfam" id="PF10050">
    <property type="entry name" value="DUF2284"/>
    <property type="match status" value="1"/>
</dbReference>
<proteinExistence type="predicted"/>
<evidence type="ECO:0000313" key="2">
    <source>
        <dbReference type="Proteomes" id="UP000183995"/>
    </source>
</evidence>
<sequence length="180" mass="20329">MLNYEELIHKAKDCGFTEAGPLDVGTLEFLPEVRDMCAADRCHAYGKNWACPPACGTLDDMREKVKGYHRGILVQTVGQLEDNMDWENMQKAADDQTKNFECLWTELEKDYPQLLAMGAGTCTKCAQCTYLEGKPCRFPKRLMHSMEACGLFVSKVCTDNHLKYNYGPNTVAYTGCFLLE</sequence>
<dbReference type="RefSeq" id="WP_073081534.1">
    <property type="nucleotide sequence ID" value="NZ_FQXV01000014.1"/>
</dbReference>
<protein>
    <submittedName>
        <fullName evidence="1">Predicted metal-binding protein</fullName>
    </submittedName>
</protein>
<evidence type="ECO:0000313" key="1">
    <source>
        <dbReference type="EMBL" id="SHI20151.1"/>
    </source>
</evidence>
<dbReference type="AlphaFoldDB" id="A0A1M5Z7H9"/>
<dbReference type="InterPro" id="IPR019271">
    <property type="entry name" value="DUF2284_metal-binding"/>
</dbReference>
<organism evidence="1 2">
    <name type="scientific">Sporobacter termitidis DSM 10068</name>
    <dbReference type="NCBI Taxonomy" id="1123282"/>
    <lineage>
        <taxon>Bacteria</taxon>
        <taxon>Bacillati</taxon>
        <taxon>Bacillota</taxon>
        <taxon>Clostridia</taxon>
        <taxon>Eubacteriales</taxon>
        <taxon>Oscillospiraceae</taxon>
        <taxon>Sporobacter</taxon>
    </lineage>
</organism>
<reference evidence="1 2" key="1">
    <citation type="submission" date="2016-11" db="EMBL/GenBank/DDBJ databases">
        <authorList>
            <person name="Jaros S."/>
            <person name="Januszkiewicz K."/>
            <person name="Wedrychowicz H."/>
        </authorList>
    </citation>
    <scope>NUCLEOTIDE SEQUENCE [LARGE SCALE GENOMIC DNA]</scope>
    <source>
        <strain evidence="1 2">DSM 10068</strain>
    </source>
</reference>
<name>A0A1M5Z7H9_9FIRM</name>
<dbReference type="OrthoDB" id="5420534at2"/>
<dbReference type="STRING" id="1123282.SAMN02745823_03346"/>
<gene>
    <name evidence="1" type="ORF">SAMN02745823_03346</name>
</gene>